<proteinExistence type="predicted"/>
<comment type="caution">
    <text evidence="1">The sequence shown here is derived from an EMBL/GenBank/DDBJ whole genome shotgun (WGS) entry which is preliminary data.</text>
</comment>
<keyword evidence="2" id="KW-1185">Reference proteome</keyword>
<evidence type="ECO:0000313" key="1">
    <source>
        <dbReference type="EMBL" id="KAI4346907.1"/>
    </source>
</evidence>
<evidence type="ECO:0000313" key="2">
    <source>
        <dbReference type="Proteomes" id="UP000828941"/>
    </source>
</evidence>
<sequence>MLSLVILIFFSSLHHTTSLPPNATLSGCLNTFSCGTLRNISYPFTGGERPSYCGPPQFHLSCRSDSPELKISSLSYRVLQLDQDEKVLTLARSDLWGETCTREFLNSSFDLNIFNYSRGTEVLNLMYACIATTAIWPTPSNLFYCEFNGTRYDSYSLIGPVPRDPILDLVKCHASVQVPIFESEANRLKGNRSLLSEVLMKGFNMSYTNPYDDDCAECLGSGGLCGFDSDFGIPICICGDKLCPESGSNSKGKVIGVAVGVAAFVGILLVGLLFLVFRRRKRIAEESKNKELFVPHSSGGGGTSTTSMSRSVPSYASSNVESLHKSFYFGVQVFDYAELEEATDNFNSSMELGDGGFGVVYYGKLKDGRAVAVKRLYESNFKRVEQFKNEIEILAKLRHTNLNHELVELVDPYLGFERDPAIRRMITTVAELAFRCLQQDRDLRPSMNEVLNVLRGIQKDEYGQQDSEVVDIRADEVIPLKKFPPPLSPDSVADKWVSSSTTSNSS</sequence>
<organism evidence="1 2">
    <name type="scientific">Bauhinia variegata</name>
    <name type="common">Purple orchid tree</name>
    <name type="synonym">Phanera variegata</name>
    <dbReference type="NCBI Taxonomy" id="167791"/>
    <lineage>
        <taxon>Eukaryota</taxon>
        <taxon>Viridiplantae</taxon>
        <taxon>Streptophyta</taxon>
        <taxon>Embryophyta</taxon>
        <taxon>Tracheophyta</taxon>
        <taxon>Spermatophyta</taxon>
        <taxon>Magnoliopsida</taxon>
        <taxon>eudicotyledons</taxon>
        <taxon>Gunneridae</taxon>
        <taxon>Pentapetalae</taxon>
        <taxon>rosids</taxon>
        <taxon>fabids</taxon>
        <taxon>Fabales</taxon>
        <taxon>Fabaceae</taxon>
        <taxon>Cercidoideae</taxon>
        <taxon>Cercideae</taxon>
        <taxon>Bauhiniinae</taxon>
        <taxon>Bauhinia</taxon>
    </lineage>
</organism>
<protein>
    <submittedName>
        <fullName evidence="1">Uncharacterized protein</fullName>
    </submittedName>
</protein>
<dbReference type="EMBL" id="CM039429">
    <property type="protein sequence ID" value="KAI4346907.1"/>
    <property type="molecule type" value="Genomic_DNA"/>
</dbReference>
<reference evidence="1 2" key="1">
    <citation type="journal article" date="2022" name="DNA Res.">
        <title>Chromosomal-level genome assembly of the orchid tree Bauhinia variegata (Leguminosae; Cercidoideae) supports the allotetraploid origin hypothesis of Bauhinia.</title>
        <authorList>
            <person name="Zhong Y."/>
            <person name="Chen Y."/>
            <person name="Zheng D."/>
            <person name="Pang J."/>
            <person name="Liu Y."/>
            <person name="Luo S."/>
            <person name="Meng S."/>
            <person name="Qian L."/>
            <person name="Wei D."/>
            <person name="Dai S."/>
            <person name="Zhou R."/>
        </authorList>
    </citation>
    <scope>NUCLEOTIDE SEQUENCE [LARGE SCALE GENOMIC DNA]</scope>
    <source>
        <strain evidence="1">BV-YZ2020</strain>
    </source>
</reference>
<gene>
    <name evidence="1" type="ORF">L6164_007770</name>
</gene>
<dbReference type="Proteomes" id="UP000828941">
    <property type="component" value="Chromosome 4"/>
</dbReference>
<accession>A0ACB9PFT2</accession>
<name>A0ACB9PFT2_BAUVA</name>